<reference evidence="9" key="1">
    <citation type="submission" date="2011-04" db="EMBL/GenBank/DDBJ databases">
        <title>The complete genome of Spirochaeta coccoides DSM 17374.</title>
        <authorList>
            <person name="Lucas S."/>
            <person name="Copeland A."/>
            <person name="Lapidus A."/>
            <person name="Bruce D."/>
            <person name="Goodwin L."/>
            <person name="Pitluck S."/>
            <person name="Peters L."/>
            <person name="Kyrpides N."/>
            <person name="Mavromatis K."/>
            <person name="Pagani I."/>
            <person name="Ivanova N."/>
            <person name="Ovchinnikova G."/>
            <person name="Lu M."/>
            <person name="Detter J.C."/>
            <person name="Tapia R."/>
            <person name="Han C."/>
            <person name="Land M."/>
            <person name="Hauser L."/>
            <person name="Markowitz V."/>
            <person name="Cheng J.-F."/>
            <person name="Hugenholtz P."/>
            <person name="Woyke T."/>
            <person name="Wu D."/>
            <person name="Spring S."/>
            <person name="Schroeder M."/>
            <person name="Brambilla E."/>
            <person name="Klenk H.-P."/>
            <person name="Eisen J.A."/>
        </authorList>
    </citation>
    <scope>NUCLEOTIDE SEQUENCE [LARGE SCALE GENOMIC DNA]</scope>
    <source>
        <strain evidence="9">ATCC BAA-1237 / DSM 17374 / SPN1</strain>
    </source>
</reference>
<dbReference type="HOGENOM" id="CLU_063199_1_1_12"/>
<dbReference type="InterPro" id="IPR015867">
    <property type="entry name" value="N-reg_PII/ATP_PRibTrfase_C"/>
</dbReference>
<keyword evidence="3 6" id="KW-0812">Transmembrane</keyword>
<evidence type="ECO:0000259" key="7">
    <source>
        <dbReference type="Pfam" id="PF10035"/>
    </source>
</evidence>
<dbReference type="InterPro" id="IPR051461">
    <property type="entry name" value="UPF0750_membrane"/>
</dbReference>
<dbReference type="Pfam" id="PF02588">
    <property type="entry name" value="YitT_membrane"/>
    <property type="match status" value="1"/>
</dbReference>
<keyword evidence="4 6" id="KW-1133">Transmembrane helix</keyword>
<evidence type="ECO:0000256" key="5">
    <source>
        <dbReference type="ARBA" id="ARBA00023136"/>
    </source>
</evidence>
<proteinExistence type="predicted"/>
<dbReference type="Proteomes" id="UP000007939">
    <property type="component" value="Chromosome"/>
</dbReference>
<evidence type="ECO:0000256" key="4">
    <source>
        <dbReference type="ARBA" id="ARBA00022989"/>
    </source>
</evidence>
<evidence type="ECO:0000313" key="9">
    <source>
        <dbReference type="Proteomes" id="UP000007939"/>
    </source>
</evidence>
<reference evidence="8 9" key="2">
    <citation type="journal article" date="2012" name="Stand. Genomic Sci.">
        <title>Complete genome sequence of the termite hindgut bacterium Spirochaeta coccoides type strain (SPN1(T)), reclassification in the genus Sphaerochaeta as Sphaerochaeta coccoides comb. nov. and emendations of the family Spirochaetaceae and the genus Sphaerochaeta.</title>
        <authorList>
            <person name="Abt B."/>
            <person name="Han C."/>
            <person name="Scheuner C."/>
            <person name="Lu M."/>
            <person name="Lapidus A."/>
            <person name="Nolan M."/>
            <person name="Lucas S."/>
            <person name="Hammon N."/>
            <person name="Deshpande S."/>
            <person name="Cheng J.F."/>
            <person name="Tapia R."/>
            <person name="Goodwin L.A."/>
            <person name="Pitluck S."/>
            <person name="Liolios K."/>
            <person name="Pagani I."/>
            <person name="Ivanova N."/>
            <person name="Mavromatis K."/>
            <person name="Mikhailova N."/>
            <person name="Huntemann M."/>
            <person name="Pati A."/>
            <person name="Chen A."/>
            <person name="Palaniappan K."/>
            <person name="Land M."/>
            <person name="Hauser L."/>
            <person name="Brambilla E.M."/>
            <person name="Rohde M."/>
            <person name="Spring S."/>
            <person name="Gronow S."/>
            <person name="Goker M."/>
            <person name="Woyke T."/>
            <person name="Bristow J."/>
            <person name="Eisen J.A."/>
            <person name="Markowitz V."/>
            <person name="Hugenholtz P."/>
            <person name="Kyrpides N.C."/>
            <person name="Klenk H.P."/>
            <person name="Detter J.C."/>
        </authorList>
    </citation>
    <scope>NUCLEOTIDE SEQUENCE [LARGE SCALE GENOMIC DNA]</scope>
    <source>
        <strain evidence="9">ATCC BAA-1237 / DSM 17374 / SPN1</strain>
    </source>
</reference>
<feature type="transmembrane region" description="Helical" evidence="6">
    <location>
        <begin position="110"/>
        <end position="131"/>
    </location>
</feature>
<feature type="transmembrane region" description="Helical" evidence="6">
    <location>
        <begin position="179"/>
        <end position="197"/>
    </location>
</feature>
<dbReference type="PANTHER" id="PTHR33545">
    <property type="entry name" value="UPF0750 MEMBRANE PROTEIN YITT-RELATED"/>
    <property type="match status" value="1"/>
</dbReference>
<name>F4GL55_PARC1</name>
<evidence type="ECO:0000313" key="8">
    <source>
        <dbReference type="EMBL" id="AEC02395.1"/>
    </source>
</evidence>
<dbReference type="CDD" id="cd16380">
    <property type="entry name" value="YitT_C"/>
    <property type="match status" value="1"/>
</dbReference>
<protein>
    <recommendedName>
        <fullName evidence="7">DUF2179 domain-containing protein</fullName>
    </recommendedName>
</protein>
<dbReference type="PANTHER" id="PTHR33545:SF9">
    <property type="entry name" value="UPF0750 MEMBRANE PROTEIN YITE"/>
    <property type="match status" value="1"/>
</dbReference>
<evidence type="ECO:0000256" key="1">
    <source>
        <dbReference type="ARBA" id="ARBA00004651"/>
    </source>
</evidence>
<evidence type="ECO:0000256" key="2">
    <source>
        <dbReference type="ARBA" id="ARBA00022475"/>
    </source>
</evidence>
<feature type="transmembrane region" description="Helical" evidence="6">
    <location>
        <begin position="80"/>
        <end position="98"/>
    </location>
</feature>
<evidence type="ECO:0000256" key="3">
    <source>
        <dbReference type="ARBA" id="ARBA00022692"/>
    </source>
</evidence>
<evidence type="ECO:0000256" key="6">
    <source>
        <dbReference type="SAM" id="Phobius"/>
    </source>
</evidence>
<feature type="domain" description="DUF2179" evidence="7">
    <location>
        <begin position="228"/>
        <end position="282"/>
    </location>
</feature>
<keyword evidence="5 6" id="KW-0472">Membrane</keyword>
<keyword evidence="9" id="KW-1185">Reference proteome</keyword>
<dbReference type="PIRSF" id="PIRSF006483">
    <property type="entry name" value="Membrane_protein_YitT"/>
    <property type="match status" value="1"/>
</dbReference>
<dbReference type="Pfam" id="PF10035">
    <property type="entry name" value="DUF2179"/>
    <property type="match status" value="1"/>
</dbReference>
<dbReference type="GO" id="GO:0005886">
    <property type="term" value="C:plasma membrane"/>
    <property type="evidence" value="ECO:0007669"/>
    <property type="project" value="UniProtKB-SubCell"/>
</dbReference>
<dbReference type="PROSITE" id="PS51257">
    <property type="entry name" value="PROKAR_LIPOPROTEIN"/>
    <property type="match status" value="1"/>
</dbReference>
<dbReference type="KEGG" id="scc:Spico_1182"/>
<keyword evidence="2" id="KW-1003">Cell membrane</keyword>
<accession>F4GL55</accession>
<feature type="transmembrane region" description="Helical" evidence="6">
    <location>
        <begin position="12"/>
        <end position="35"/>
    </location>
</feature>
<dbReference type="EMBL" id="CP002659">
    <property type="protein sequence ID" value="AEC02395.1"/>
    <property type="molecule type" value="Genomic_DNA"/>
</dbReference>
<organism evidence="8 9">
    <name type="scientific">Parasphaerochaeta coccoides (strain ATCC BAA-1237 / DSM 17374 / SPN1)</name>
    <name type="common">Sphaerochaeta coccoides</name>
    <dbReference type="NCBI Taxonomy" id="760011"/>
    <lineage>
        <taxon>Bacteria</taxon>
        <taxon>Pseudomonadati</taxon>
        <taxon>Spirochaetota</taxon>
        <taxon>Spirochaetia</taxon>
        <taxon>Spirochaetales</taxon>
        <taxon>Sphaerochaetaceae</taxon>
        <taxon>Parasphaerochaeta</taxon>
    </lineage>
</organism>
<dbReference type="AlphaFoldDB" id="F4GL55"/>
<dbReference type="InterPro" id="IPR019264">
    <property type="entry name" value="DUF2179"/>
</dbReference>
<sequence>MSKRHYIKEYLYIILGTFIAGCGIALFDTPARIAAGGVNGIGTILFHTFGWDPGVVMLILNIPLFIIGMKVFGPLYGAKSLVGTLLFSGWVSLIGLVTDYRGILPMEDDLQILLAAIFGGALMGCGLALVMRTGANTGGTDILVQILNKYTPFNLGTGMLLVDGVIIAAGAFAFGIERALIAVISVYIASRMINYIVMTIGTKYAKTAYIISDKHDAISRRIISELHHGGTLIPGTGIFTRSPRGVLLTVVHNREIYKLTEIVHDEDPMAFVFVHEAYQVLGEGFVPMSRFVEKVEKTENRRSTWKYRKQS</sequence>
<dbReference type="InterPro" id="IPR003740">
    <property type="entry name" value="YitT"/>
</dbReference>
<dbReference type="eggNOG" id="COG1284">
    <property type="taxonomic scope" value="Bacteria"/>
</dbReference>
<feature type="transmembrane region" description="Helical" evidence="6">
    <location>
        <begin position="152"/>
        <end position="173"/>
    </location>
</feature>
<dbReference type="STRING" id="760011.Spico_1182"/>
<dbReference type="Gene3D" id="3.30.70.120">
    <property type="match status" value="1"/>
</dbReference>
<feature type="transmembrane region" description="Helical" evidence="6">
    <location>
        <begin position="55"/>
        <end position="73"/>
    </location>
</feature>
<comment type="subcellular location">
    <subcellularLocation>
        <location evidence="1">Cell membrane</location>
        <topology evidence="1">Multi-pass membrane protein</topology>
    </subcellularLocation>
</comment>
<gene>
    <name evidence="8" type="ordered locus">Spico_1182</name>
</gene>